<feature type="binding site" evidence="13">
    <location>
        <position position="567"/>
    </location>
    <ligand>
        <name>ATP</name>
        <dbReference type="ChEBI" id="CHEBI:30616"/>
    </ligand>
</feature>
<dbReference type="RefSeq" id="XP_004035688.1">
    <property type="nucleotide sequence ID" value="XM_004035640.1"/>
</dbReference>
<feature type="binding site" evidence="13">
    <location>
        <position position="703"/>
    </location>
    <ligand>
        <name>ATP</name>
        <dbReference type="ChEBI" id="CHEBI:30616"/>
    </ligand>
</feature>
<evidence type="ECO:0000256" key="6">
    <source>
        <dbReference type="ARBA" id="ARBA00022840"/>
    </source>
</evidence>
<feature type="domain" description="P-type ATPase C-terminal" evidence="17">
    <location>
        <begin position="845"/>
        <end position="917"/>
    </location>
</feature>
<feature type="binding site" evidence="13">
    <location>
        <position position="701"/>
    </location>
    <ligand>
        <name>ATP</name>
        <dbReference type="ChEBI" id="CHEBI:30616"/>
    </ligand>
</feature>
<feature type="binding site" evidence="13">
    <location>
        <position position="793"/>
    </location>
    <ligand>
        <name>ATP</name>
        <dbReference type="ChEBI" id="CHEBI:30616"/>
    </ligand>
</feature>
<dbReference type="GeneID" id="14908343"/>
<evidence type="ECO:0000256" key="13">
    <source>
        <dbReference type="PIRSR" id="PIRSR606539-2"/>
    </source>
</evidence>
<evidence type="ECO:0000259" key="17">
    <source>
        <dbReference type="Pfam" id="PF16212"/>
    </source>
</evidence>
<dbReference type="Pfam" id="PF16212">
    <property type="entry name" value="PhoLip_ATPase_C"/>
    <property type="match status" value="1"/>
</dbReference>
<dbReference type="SUPFAM" id="SSF81653">
    <property type="entry name" value="Calcium ATPase, transduction domain A"/>
    <property type="match status" value="1"/>
</dbReference>
<dbReference type="GO" id="GO:0005886">
    <property type="term" value="C:plasma membrane"/>
    <property type="evidence" value="ECO:0007669"/>
    <property type="project" value="TreeGrafter"/>
</dbReference>
<dbReference type="InterPro" id="IPR032631">
    <property type="entry name" value="P-type_ATPase_N"/>
</dbReference>
<dbReference type="InParanoid" id="G0QRG7"/>
<keyword evidence="4 14" id="KW-0479">Metal-binding</keyword>
<dbReference type="OrthoDB" id="377733at2759"/>
<evidence type="ECO:0000256" key="7">
    <source>
        <dbReference type="ARBA" id="ARBA00022842"/>
    </source>
</evidence>
<feature type="binding site" evidence="13">
    <location>
        <position position="420"/>
    </location>
    <ligand>
        <name>ATP</name>
        <dbReference type="ChEBI" id="CHEBI:30616"/>
    </ligand>
</feature>
<dbReference type="InterPro" id="IPR036412">
    <property type="entry name" value="HAD-like_sf"/>
</dbReference>
<dbReference type="AlphaFoldDB" id="G0QRG7"/>
<gene>
    <name evidence="18" type="ORF">IMG5_092690</name>
</gene>
<feature type="active site" description="4-aspartylphosphate intermediate" evidence="12">
    <location>
        <position position="419"/>
    </location>
</feature>
<dbReference type="InterPro" id="IPR001757">
    <property type="entry name" value="P_typ_ATPase"/>
</dbReference>
<dbReference type="InterPro" id="IPR023299">
    <property type="entry name" value="ATPase_P-typ_cyto_dom_N"/>
</dbReference>
<keyword evidence="7 14" id="KW-0460">Magnesium</keyword>
<feature type="binding site" evidence="13">
    <location>
        <position position="799"/>
    </location>
    <ligand>
        <name>ATP</name>
        <dbReference type="ChEBI" id="CHEBI:30616"/>
    </ligand>
</feature>
<comment type="subcellular location">
    <subcellularLocation>
        <location evidence="1 15">Membrane</location>
        <topology evidence="1 15">Multi-pass membrane protein</topology>
    </subcellularLocation>
</comment>
<dbReference type="InterPro" id="IPR023214">
    <property type="entry name" value="HAD_sf"/>
</dbReference>
<dbReference type="Pfam" id="PF16209">
    <property type="entry name" value="PhoLip_ATPase_N"/>
    <property type="match status" value="1"/>
</dbReference>
<dbReference type="Gene3D" id="3.40.1110.10">
    <property type="entry name" value="Calcium-transporting ATPase, cytoplasmic domain N"/>
    <property type="match status" value="1"/>
</dbReference>
<keyword evidence="19" id="KW-1185">Reference proteome</keyword>
<evidence type="ECO:0000259" key="16">
    <source>
        <dbReference type="Pfam" id="PF16209"/>
    </source>
</evidence>
<proteinExistence type="inferred from homology"/>
<dbReference type="GO" id="GO:0016887">
    <property type="term" value="F:ATP hydrolysis activity"/>
    <property type="evidence" value="ECO:0007669"/>
    <property type="project" value="InterPro"/>
</dbReference>
<feature type="binding site" evidence="14">
    <location>
        <position position="823"/>
    </location>
    <ligand>
        <name>Mg(2+)</name>
        <dbReference type="ChEBI" id="CHEBI:18420"/>
    </ligand>
</feature>
<dbReference type="GO" id="GO:0045332">
    <property type="term" value="P:phospholipid translocation"/>
    <property type="evidence" value="ECO:0007669"/>
    <property type="project" value="TreeGrafter"/>
</dbReference>
<feature type="binding site" evidence="13">
    <location>
        <position position="822"/>
    </location>
    <ligand>
        <name>ATP</name>
        <dbReference type="ChEBI" id="CHEBI:30616"/>
    </ligand>
</feature>
<dbReference type="GO" id="GO:0140326">
    <property type="term" value="F:ATPase-coupled intramembrane lipid transporter activity"/>
    <property type="evidence" value="ECO:0007669"/>
    <property type="project" value="UniProtKB-EC"/>
</dbReference>
<dbReference type="Gene3D" id="2.70.150.10">
    <property type="entry name" value="Calcium-transporting ATPase, cytoplasmic transduction domain A"/>
    <property type="match status" value="1"/>
</dbReference>
<keyword evidence="10 15" id="KW-0472">Membrane</keyword>
<dbReference type="GO" id="GO:0005524">
    <property type="term" value="F:ATP binding"/>
    <property type="evidence" value="ECO:0007669"/>
    <property type="project" value="UniProtKB-UniRule"/>
</dbReference>
<protein>
    <recommendedName>
        <fullName evidence="15">Phospholipid-transporting ATPase</fullName>
        <ecNumber evidence="15">7.6.2.1</ecNumber>
    </recommendedName>
</protein>
<dbReference type="Gene3D" id="3.40.50.1000">
    <property type="entry name" value="HAD superfamily/HAD-like"/>
    <property type="match status" value="1"/>
</dbReference>
<feature type="binding site" evidence="13">
    <location>
        <position position="419"/>
    </location>
    <ligand>
        <name>ATP</name>
        <dbReference type="ChEBI" id="CHEBI:30616"/>
    </ligand>
</feature>
<dbReference type="InterPro" id="IPR023298">
    <property type="entry name" value="ATPase_P-typ_TM_dom_sf"/>
</dbReference>
<evidence type="ECO:0000256" key="12">
    <source>
        <dbReference type="PIRSR" id="PIRSR606539-1"/>
    </source>
</evidence>
<feature type="binding site" evidence="13">
    <location>
        <position position="526"/>
    </location>
    <ligand>
        <name>ATP</name>
        <dbReference type="ChEBI" id="CHEBI:30616"/>
    </ligand>
</feature>
<dbReference type="NCBIfam" id="TIGR01494">
    <property type="entry name" value="ATPase_P-type"/>
    <property type="match status" value="1"/>
</dbReference>
<keyword evidence="3 15" id="KW-0812">Transmembrane</keyword>
<feature type="binding site" evidence="13">
    <location>
        <position position="421"/>
    </location>
    <ligand>
        <name>ATP</name>
        <dbReference type="ChEBI" id="CHEBI:30616"/>
    </ligand>
</feature>
<dbReference type="SUPFAM" id="SSF81665">
    <property type="entry name" value="Calcium ATPase, transmembrane domain M"/>
    <property type="match status" value="1"/>
</dbReference>
<feature type="transmembrane region" description="Helical" evidence="15">
    <location>
        <begin position="354"/>
        <end position="376"/>
    </location>
</feature>
<dbReference type="PANTHER" id="PTHR24092:SF150">
    <property type="entry name" value="PHOSPHOLIPID-TRANSPORTING ATPASE"/>
    <property type="match status" value="1"/>
</dbReference>
<evidence type="ECO:0000256" key="1">
    <source>
        <dbReference type="ARBA" id="ARBA00004141"/>
    </source>
</evidence>
<evidence type="ECO:0000256" key="2">
    <source>
        <dbReference type="ARBA" id="ARBA00008109"/>
    </source>
</evidence>
<feature type="binding site" evidence="14">
    <location>
        <position position="419"/>
    </location>
    <ligand>
        <name>Mg(2+)</name>
        <dbReference type="ChEBI" id="CHEBI:18420"/>
    </ligand>
</feature>
<dbReference type="GO" id="GO:0000287">
    <property type="term" value="F:magnesium ion binding"/>
    <property type="evidence" value="ECO:0007669"/>
    <property type="project" value="UniProtKB-UniRule"/>
</dbReference>
<feature type="binding site" evidence="13">
    <location>
        <position position="589"/>
    </location>
    <ligand>
        <name>ATP</name>
        <dbReference type="ChEBI" id="CHEBI:30616"/>
    </ligand>
</feature>
<evidence type="ECO:0000256" key="3">
    <source>
        <dbReference type="ARBA" id="ARBA00022692"/>
    </source>
</evidence>
<dbReference type="OMA" id="FNKHKFF"/>
<dbReference type="SFLD" id="SFLDF00027">
    <property type="entry name" value="p-type_atpase"/>
    <property type="match status" value="1"/>
</dbReference>
<dbReference type="InterPro" id="IPR018303">
    <property type="entry name" value="ATPase_P-typ_P_site"/>
</dbReference>
<feature type="binding site" evidence="14">
    <location>
        <position position="819"/>
    </location>
    <ligand>
        <name>Mg(2+)</name>
        <dbReference type="ChEBI" id="CHEBI:18420"/>
    </ligand>
</feature>
<feature type="binding site" evidence="13">
    <location>
        <position position="622"/>
    </location>
    <ligand>
        <name>ATP</name>
        <dbReference type="ChEBI" id="CHEBI:30616"/>
    </ligand>
</feature>
<evidence type="ECO:0000313" key="19">
    <source>
        <dbReference type="Proteomes" id="UP000008983"/>
    </source>
</evidence>
<feature type="binding site" evidence="13">
    <location>
        <position position="823"/>
    </location>
    <ligand>
        <name>ATP</name>
        <dbReference type="ChEBI" id="CHEBI:30616"/>
    </ligand>
</feature>
<accession>G0QRG7</accession>
<comment type="catalytic activity">
    <reaction evidence="11 15">
        <text>ATP + H2O + phospholipidSide 1 = ADP + phosphate + phospholipidSide 2.</text>
        <dbReference type="EC" id="7.6.2.1"/>
    </reaction>
</comment>
<evidence type="ECO:0000256" key="8">
    <source>
        <dbReference type="ARBA" id="ARBA00022967"/>
    </source>
</evidence>
<feature type="transmembrane region" description="Helical" evidence="15">
    <location>
        <begin position="303"/>
        <end position="327"/>
    </location>
</feature>
<dbReference type="Pfam" id="PF13246">
    <property type="entry name" value="Cation_ATPase"/>
    <property type="match status" value="1"/>
</dbReference>
<evidence type="ECO:0000256" key="5">
    <source>
        <dbReference type="ARBA" id="ARBA00022741"/>
    </source>
</evidence>
<dbReference type="InterPro" id="IPR006539">
    <property type="entry name" value="P-type_ATPase_IV"/>
</dbReference>
<dbReference type="FunFam" id="3.40.50.1000:FF:000084">
    <property type="entry name" value="Phospholipid-transporting ATPase"/>
    <property type="match status" value="1"/>
</dbReference>
<dbReference type="PRINTS" id="PR00119">
    <property type="entry name" value="CATATPASE"/>
</dbReference>
<dbReference type="EC" id="7.6.2.1" evidence="15"/>
<organism evidence="18 19">
    <name type="scientific">Ichthyophthirius multifiliis</name>
    <name type="common">White spot disease agent</name>
    <name type="synonym">Ich</name>
    <dbReference type="NCBI Taxonomy" id="5932"/>
    <lineage>
        <taxon>Eukaryota</taxon>
        <taxon>Sar</taxon>
        <taxon>Alveolata</taxon>
        <taxon>Ciliophora</taxon>
        <taxon>Intramacronucleata</taxon>
        <taxon>Oligohymenophorea</taxon>
        <taxon>Hymenostomatida</taxon>
        <taxon>Ophryoglenina</taxon>
        <taxon>Ichthyophthirius</taxon>
    </lineage>
</organism>
<dbReference type="eggNOG" id="KOG0206">
    <property type="taxonomic scope" value="Eukaryota"/>
</dbReference>
<dbReference type="PROSITE" id="PS00154">
    <property type="entry name" value="ATPASE_E1_E2"/>
    <property type="match status" value="1"/>
</dbReference>
<dbReference type="SUPFAM" id="SSF56784">
    <property type="entry name" value="HAD-like"/>
    <property type="match status" value="1"/>
</dbReference>
<dbReference type="STRING" id="857967.G0QRG7"/>
<dbReference type="NCBIfam" id="TIGR01652">
    <property type="entry name" value="ATPase-Plipid"/>
    <property type="match status" value="1"/>
</dbReference>
<comment type="cofactor">
    <cofactor evidence="14">
        <name>Mg(2+)</name>
        <dbReference type="ChEBI" id="CHEBI:18420"/>
    </cofactor>
</comment>
<feature type="domain" description="P-type ATPase N-terminal" evidence="16">
    <location>
        <begin position="18"/>
        <end position="84"/>
    </location>
</feature>
<dbReference type="SUPFAM" id="SSF81660">
    <property type="entry name" value="Metal cation-transporting ATPase, ATP-binding domain N"/>
    <property type="match status" value="1"/>
</dbReference>
<evidence type="ECO:0000256" key="15">
    <source>
        <dbReference type="RuleBase" id="RU362033"/>
    </source>
</evidence>
<name>G0QRG7_ICHMU</name>
<dbReference type="InterPro" id="IPR044492">
    <property type="entry name" value="P_typ_ATPase_HD_dom"/>
</dbReference>
<evidence type="ECO:0000256" key="10">
    <source>
        <dbReference type="ARBA" id="ARBA00023136"/>
    </source>
</evidence>
<evidence type="ECO:0000256" key="9">
    <source>
        <dbReference type="ARBA" id="ARBA00022989"/>
    </source>
</evidence>
<keyword evidence="18" id="KW-0378">Hydrolase</keyword>
<dbReference type="Proteomes" id="UP000008983">
    <property type="component" value="Unassembled WGS sequence"/>
</dbReference>
<keyword evidence="5 13" id="KW-0547">Nucleotide-binding</keyword>
<dbReference type="InterPro" id="IPR008250">
    <property type="entry name" value="ATPase_P-typ_transduc_dom_A_sf"/>
</dbReference>
<comment type="similarity">
    <text evidence="2 15">Belongs to the cation transport ATPase (P-type) (TC 3.A.3) family. Type IV subfamily.</text>
</comment>
<feature type="binding site" evidence="14">
    <location>
        <position position="421"/>
    </location>
    <ligand>
        <name>Mg(2+)</name>
        <dbReference type="ChEBI" id="CHEBI:18420"/>
    </ligand>
</feature>
<keyword evidence="9 15" id="KW-1133">Transmembrane helix</keyword>
<dbReference type="SFLD" id="SFLDS00003">
    <property type="entry name" value="Haloacid_Dehalogenase"/>
    <property type="match status" value="1"/>
</dbReference>
<feature type="binding site" evidence="13">
    <location>
        <position position="702"/>
    </location>
    <ligand>
        <name>ATP</name>
        <dbReference type="ChEBI" id="CHEBI:30616"/>
    </ligand>
</feature>
<evidence type="ECO:0000256" key="14">
    <source>
        <dbReference type="PIRSR" id="PIRSR606539-3"/>
    </source>
</evidence>
<comment type="caution">
    <text evidence="15">Lacks conserved residue(s) required for the propagation of feature annotation.</text>
</comment>
<reference evidence="18 19" key="1">
    <citation type="submission" date="2011-07" db="EMBL/GenBank/DDBJ databases">
        <authorList>
            <person name="Coyne R."/>
            <person name="Brami D."/>
            <person name="Johnson J."/>
            <person name="Hostetler J."/>
            <person name="Hannick L."/>
            <person name="Clark T."/>
            <person name="Cassidy-Hanley D."/>
            <person name="Inman J."/>
        </authorList>
    </citation>
    <scope>NUCLEOTIDE SEQUENCE [LARGE SCALE GENOMIC DNA]</scope>
    <source>
        <strain evidence="18 19">G5</strain>
    </source>
</reference>
<dbReference type="InterPro" id="IPR032630">
    <property type="entry name" value="P_typ_ATPase_c"/>
</dbReference>
<evidence type="ECO:0000256" key="11">
    <source>
        <dbReference type="ARBA" id="ARBA00034036"/>
    </source>
</evidence>
<evidence type="ECO:0000313" key="18">
    <source>
        <dbReference type="EMBL" id="EGR32202.1"/>
    </source>
</evidence>
<keyword evidence="8 15" id="KW-1278">Translocase</keyword>
<sequence>MCLNRQPLQYNQPRKIKINIKKEDKNKKTQFPSNFIVSSHYTIYNFLPLSLLLQFQRHANIYFLFIAILQSIPIVSPLNPVSAIFPLVFVLGLSIIREGLEDYYRHKYDKQVNSSISTQLILDENNKFYEQNITWANVEVGNLIKVKNNESFPADLLVLDSAFENGICYIETGALDGEKNLKQKQAIKETIQIFKNYNLNVLEQMILGYEQPNQNLYRLEDQNILLQNNNYETSSKFVSQQQSNNICKKLLITVKQLLPRGAFLRNTEYVIACVIYTGNDTKIMKNSENNKNKVSNVEKVMNIFILGILFFQILCSILTALLNNFYISNNEVNHWYLKDEKNPSSYSISSLLRFFTYFLLYNTMIPISLIVSLEIVKVTQGFFIQNDIEMYCKQKDVWPKVLTTTINEELGQVEYIFTDKTGTLTCNQMIFAKSVIGERLYQNQQENDSQEFKNQELQFLLENKEGDFAQSLILKSEDEKQNYVLNFQNELAYEYFQLISCTHECVIQKDTENKTNVEYQGPSPDEIALVSTANCIGFKFLGIFNDFIKLKILGNDKKIELLYIFQFDSTRKRMSVIVNDQGVYKMYIKGADNIIKQRLNYSQLFLKQIDTYLEQFSLIGLRTLMLAMKILSEEEFLIIKSKYESFLDSQNREEQLNQLADEIENNFILIGATAVEDKLQDKVAETIQDLIKAQIKIWMLTGDKLETAENIAKSCNLIQNQMLIIKIQEQDKDLLKKVLQGEILEIIQYCLLNKQQKCIVIEGESLVTIFNDKELQNNFLQISKYCESVVCCRVTPKQKAECVRMVKLGLNKITLAIGDGANDVNMIQEANIGCGIFGNEGMQAAQNSDFSFGEFKCLWRLLLIHGRWSYIRISEMILYFFYKNIGQTIFDDIYITLYNLSFTAGPLVFRAIFDQDVIQMIFGNSL</sequence>
<keyword evidence="6 13" id="KW-0067">ATP-binding</keyword>
<dbReference type="PANTHER" id="PTHR24092">
    <property type="entry name" value="PROBABLE PHOSPHOLIPID-TRANSPORTING ATPASE"/>
    <property type="match status" value="1"/>
</dbReference>
<feature type="transmembrane region" description="Helical" evidence="15">
    <location>
        <begin position="81"/>
        <end position="100"/>
    </location>
</feature>
<dbReference type="EMBL" id="GL983755">
    <property type="protein sequence ID" value="EGR32202.1"/>
    <property type="molecule type" value="Genomic_DNA"/>
</dbReference>
<dbReference type="SFLD" id="SFLDG00002">
    <property type="entry name" value="C1.7:_P-type_atpase_like"/>
    <property type="match status" value="1"/>
</dbReference>
<evidence type="ECO:0000256" key="4">
    <source>
        <dbReference type="ARBA" id="ARBA00022723"/>
    </source>
</evidence>